<dbReference type="Gene3D" id="3.40.50.1460">
    <property type="match status" value="1"/>
</dbReference>
<keyword evidence="7" id="KW-1185">Reference proteome</keyword>
<dbReference type="InterPro" id="IPR050566">
    <property type="entry name" value="Deoxyribonucleoside_kinase"/>
</dbReference>
<dbReference type="PANTHER" id="PTHR10513">
    <property type="entry name" value="DEOXYNUCLEOSIDE KINASE"/>
    <property type="match status" value="1"/>
</dbReference>
<evidence type="ECO:0000259" key="2">
    <source>
        <dbReference type="Pfam" id="PF00656"/>
    </source>
</evidence>
<accession>A0A9P1G5I7</accession>
<dbReference type="Pfam" id="PF00656">
    <property type="entry name" value="Peptidase_C14"/>
    <property type="match status" value="1"/>
</dbReference>
<dbReference type="GO" id="GO:0004197">
    <property type="term" value="F:cysteine-type endopeptidase activity"/>
    <property type="evidence" value="ECO:0007669"/>
    <property type="project" value="InterPro"/>
</dbReference>
<sequence>MATALRKGQFPGRATLELYDATRREIFQAIDRLAHAVRTGATFTWFHFSGHGVWYNGSLCLVPSDADRKEDYIPVDSIVESLRKLVTHRCLHLITLDCCQTSSEDDSTRASSSFCSRGTCTNRERLWKKLNKLSQSASGHEIFIFHACEKHCAVLDGENPKRSNPFSGTLARFLKEEDLTLSYVVSQVTRTVEKETTDGQRPTVHHTSPIGGNNRVITAKTRDKSTSASFDEQLNKLSEDFLLRIQQLQPKQMNHFLIVCDGIIGCGKTTFLDELSRSMPLGPPEVQIFREPVAEDADNTWWPLLEDFYDHLHKPGSTEFSFDPVLKLEETIWEHHRSIATTRSAHAITERCCSSAVQVFCAALHEQGNLPDSQFKEFEEKLAAIDADLRYAPTLILHFKITVRQP</sequence>
<evidence type="ECO:0000313" key="6">
    <source>
        <dbReference type="EMBL" id="CAL4787683.1"/>
    </source>
</evidence>
<evidence type="ECO:0000259" key="3">
    <source>
        <dbReference type="Pfam" id="PF01712"/>
    </source>
</evidence>
<dbReference type="AlphaFoldDB" id="A0A9P1G5I7"/>
<feature type="domain" description="Deoxynucleoside kinase" evidence="3">
    <location>
        <begin position="258"/>
        <end position="395"/>
    </location>
</feature>
<dbReference type="GO" id="GO:0019136">
    <property type="term" value="F:deoxynucleoside kinase activity"/>
    <property type="evidence" value="ECO:0007669"/>
    <property type="project" value="TreeGrafter"/>
</dbReference>
<name>A0A9P1G5I7_9DINO</name>
<evidence type="ECO:0000313" key="4">
    <source>
        <dbReference type="EMBL" id="CAI4000371.1"/>
    </source>
</evidence>
<protein>
    <submittedName>
        <fullName evidence="6">Kinase protein</fullName>
    </submittedName>
</protein>
<organism evidence="4">
    <name type="scientific">Cladocopium goreaui</name>
    <dbReference type="NCBI Taxonomy" id="2562237"/>
    <lineage>
        <taxon>Eukaryota</taxon>
        <taxon>Sar</taxon>
        <taxon>Alveolata</taxon>
        <taxon>Dinophyceae</taxon>
        <taxon>Suessiales</taxon>
        <taxon>Symbiodiniaceae</taxon>
        <taxon>Cladocopium</taxon>
    </lineage>
</organism>
<dbReference type="InterPro" id="IPR031314">
    <property type="entry name" value="DNK_dom"/>
</dbReference>
<dbReference type="PANTHER" id="PTHR10513:SF35">
    <property type="entry name" value="DEOXYADENOSINE KINASE"/>
    <property type="match status" value="1"/>
</dbReference>
<comment type="caution">
    <text evidence="4">The sequence shown here is derived from an EMBL/GenBank/DDBJ whole genome shotgun (WGS) entry which is preliminary data.</text>
</comment>
<keyword evidence="6" id="KW-0808">Transferase</keyword>
<proteinExistence type="predicted"/>
<evidence type="ECO:0000313" key="7">
    <source>
        <dbReference type="Proteomes" id="UP001152797"/>
    </source>
</evidence>
<dbReference type="InterPro" id="IPR027417">
    <property type="entry name" value="P-loop_NTPase"/>
</dbReference>
<dbReference type="Pfam" id="PF01712">
    <property type="entry name" value="dNK"/>
    <property type="match status" value="1"/>
</dbReference>
<feature type="domain" description="Peptidase C14 caspase" evidence="2">
    <location>
        <begin position="16"/>
        <end position="206"/>
    </location>
</feature>
<dbReference type="Proteomes" id="UP001152797">
    <property type="component" value="Unassembled WGS sequence"/>
</dbReference>
<dbReference type="GO" id="GO:0006508">
    <property type="term" value="P:proteolysis"/>
    <property type="evidence" value="ECO:0007669"/>
    <property type="project" value="InterPro"/>
</dbReference>
<reference evidence="4" key="1">
    <citation type="submission" date="2022-10" db="EMBL/GenBank/DDBJ databases">
        <authorList>
            <person name="Chen Y."/>
            <person name="Dougan E. K."/>
            <person name="Chan C."/>
            <person name="Rhodes N."/>
            <person name="Thang M."/>
        </authorList>
    </citation>
    <scope>NUCLEOTIDE SEQUENCE</scope>
</reference>
<reference evidence="5" key="2">
    <citation type="submission" date="2024-04" db="EMBL/GenBank/DDBJ databases">
        <authorList>
            <person name="Chen Y."/>
            <person name="Shah S."/>
            <person name="Dougan E. K."/>
            <person name="Thang M."/>
            <person name="Chan C."/>
        </authorList>
    </citation>
    <scope>NUCLEOTIDE SEQUENCE [LARGE SCALE GENOMIC DNA]</scope>
</reference>
<dbReference type="GO" id="GO:0005737">
    <property type="term" value="C:cytoplasm"/>
    <property type="evidence" value="ECO:0007669"/>
    <property type="project" value="TreeGrafter"/>
</dbReference>
<dbReference type="EMBL" id="CAMXCT030002779">
    <property type="protein sequence ID" value="CAL4787683.1"/>
    <property type="molecule type" value="Genomic_DNA"/>
</dbReference>
<feature type="region of interest" description="Disordered" evidence="1">
    <location>
        <begin position="193"/>
        <end position="215"/>
    </location>
</feature>
<gene>
    <name evidence="4" type="ORF">C1SCF055_LOCUS26492</name>
</gene>
<dbReference type="Gene3D" id="3.40.50.300">
    <property type="entry name" value="P-loop containing nucleotide triphosphate hydrolases"/>
    <property type="match status" value="1"/>
</dbReference>
<evidence type="ECO:0000313" key="5">
    <source>
        <dbReference type="EMBL" id="CAL1153746.1"/>
    </source>
</evidence>
<dbReference type="EMBL" id="CAMXCT020002779">
    <property type="protein sequence ID" value="CAL1153746.1"/>
    <property type="molecule type" value="Genomic_DNA"/>
</dbReference>
<dbReference type="OrthoDB" id="567086at2759"/>
<dbReference type="SUPFAM" id="SSF52540">
    <property type="entry name" value="P-loop containing nucleoside triphosphate hydrolases"/>
    <property type="match status" value="1"/>
</dbReference>
<dbReference type="EMBL" id="CAMXCT010002779">
    <property type="protein sequence ID" value="CAI4000371.1"/>
    <property type="molecule type" value="Genomic_DNA"/>
</dbReference>
<keyword evidence="6" id="KW-0418">Kinase</keyword>
<evidence type="ECO:0000256" key="1">
    <source>
        <dbReference type="SAM" id="MobiDB-lite"/>
    </source>
</evidence>
<dbReference type="InterPro" id="IPR011600">
    <property type="entry name" value="Pept_C14_caspase"/>
</dbReference>